<evidence type="ECO:0000313" key="2">
    <source>
        <dbReference type="EMBL" id="KFO25445.1"/>
    </source>
</evidence>
<organism evidence="2 3">
    <name type="scientific">Fukomys damarensis</name>
    <name type="common">Damaraland mole rat</name>
    <name type="synonym">Cryptomys damarensis</name>
    <dbReference type="NCBI Taxonomy" id="885580"/>
    <lineage>
        <taxon>Eukaryota</taxon>
        <taxon>Metazoa</taxon>
        <taxon>Chordata</taxon>
        <taxon>Craniata</taxon>
        <taxon>Vertebrata</taxon>
        <taxon>Euteleostomi</taxon>
        <taxon>Mammalia</taxon>
        <taxon>Eutheria</taxon>
        <taxon>Euarchontoglires</taxon>
        <taxon>Glires</taxon>
        <taxon>Rodentia</taxon>
        <taxon>Hystricomorpha</taxon>
        <taxon>Bathyergidae</taxon>
        <taxon>Fukomys</taxon>
    </lineage>
</organism>
<gene>
    <name evidence="2" type="ORF">H920_13206</name>
</gene>
<proteinExistence type="predicted"/>
<sequence length="106" mass="11556">MRESRSLQVCRCWILVLKVSNICKDIQWIISSNTHIHRILEPLVKAQQDSLGIGWTTELQDRAREPVSGEESVCLDGIPSIGAGTMGIFPQESGGGQEIPAEGILG</sequence>
<dbReference type="AlphaFoldDB" id="A0A091D5A1"/>
<protein>
    <submittedName>
        <fullName evidence="2">Uncharacterized protein</fullName>
    </submittedName>
</protein>
<evidence type="ECO:0000313" key="3">
    <source>
        <dbReference type="Proteomes" id="UP000028990"/>
    </source>
</evidence>
<evidence type="ECO:0000256" key="1">
    <source>
        <dbReference type="SAM" id="MobiDB-lite"/>
    </source>
</evidence>
<reference evidence="2 3" key="1">
    <citation type="submission" date="2013-11" db="EMBL/GenBank/DDBJ databases">
        <title>The Damaraland mole rat (Fukomys damarensis) genome and evolution of African mole rats.</title>
        <authorList>
            <person name="Gladyshev V.N."/>
            <person name="Fang X."/>
        </authorList>
    </citation>
    <scope>NUCLEOTIDE SEQUENCE [LARGE SCALE GENOMIC DNA]</scope>
    <source>
        <tissue evidence="2">Liver</tissue>
    </source>
</reference>
<feature type="region of interest" description="Disordered" evidence="1">
    <location>
        <begin position="86"/>
        <end position="106"/>
    </location>
</feature>
<dbReference type="Proteomes" id="UP000028990">
    <property type="component" value="Unassembled WGS sequence"/>
</dbReference>
<accession>A0A091D5A1</accession>
<name>A0A091D5A1_FUKDA</name>
<dbReference type="EMBL" id="KN123358">
    <property type="protein sequence ID" value="KFO25445.1"/>
    <property type="molecule type" value="Genomic_DNA"/>
</dbReference>
<keyword evidence="3" id="KW-1185">Reference proteome</keyword>